<dbReference type="InterPro" id="IPR006710">
    <property type="entry name" value="Glyco_hydro_43"/>
</dbReference>
<comment type="caution">
    <text evidence="6">The sequence shown here is derived from an EMBL/GenBank/DDBJ whole genome shotgun (WGS) entry which is preliminary data.</text>
</comment>
<evidence type="ECO:0000256" key="5">
    <source>
        <dbReference type="SAM" id="MobiDB-lite"/>
    </source>
</evidence>
<evidence type="ECO:0000313" key="6">
    <source>
        <dbReference type="EMBL" id="KAK9810662.1"/>
    </source>
</evidence>
<sequence>MSSAASSVRPQQEAPALESHVRTGKQQLPRKRKRKSEPLHAMVDDVAEQEVAWSSAVSKFQPGEVWYDTEGRTIQAHGGGILYHQGLYYWYGENKAGPTYMSFNLGYSTARVDIIGISCYSSPDLIHWTHEGPALRGGGHADLQPRRVAERPKVIYHDETRRFVMWLHMDTEDYELARAGVAWSKSPTGPFWYQGSFRPHGQQARDLTVYKDDDGSAYLVYTSEDNRALHIAQLTEDYLGVRPGYTRAMVNLKREAPAVFKSAGLYFMMTSGCTGWDPNSAEVFYSKSMMGSDWLPLGNPCMGATEVERTFTFFSQPTFVLPLPNQPGRFIFMADQWDSENLSASRYLWLPMWVLPVPLPVQQVAARQYEAYSAGGVKTMGRQPVLPPSAVDVVVQWESMWQLQDLQDPPLTRYESQAGGQTVLAEAIVQSFS</sequence>
<dbReference type="GO" id="GO:0005975">
    <property type="term" value="P:carbohydrate metabolic process"/>
    <property type="evidence" value="ECO:0007669"/>
    <property type="project" value="InterPro"/>
</dbReference>
<dbReference type="PANTHER" id="PTHR22925">
    <property type="entry name" value="GLYCOSYL HYDROLASE 43 FAMILY MEMBER"/>
    <property type="match status" value="1"/>
</dbReference>
<evidence type="ECO:0000256" key="4">
    <source>
        <dbReference type="RuleBase" id="RU361187"/>
    </source>
</evidence>
<protein>
    <submittedName>
        <fullName evidence="6">Uncharacterized protein</fullName>
    </submittedName>
</protein>
<keyword evidence="7" id="KW-1185">Reference proteome</keyword>
<reference evidence="6 7" key="1">
    <citation type="journal article" date="2024" name="Nat. Commun.">
        <title>Phylogenomics reveals the evolutionary origins of lichenization in chlorophyte algae.</title>
        <authorList>
            <person name="Puginier C."/>
            <person name="Libourel C."/>
            <person name="Otte J."/>
            <person name="Skaloud P."/>
            <person name="Haon M."/>
            <person name="Grisel S."/>
            <person name="Petersen M."/>
            <person name="Berrin J.G."/>
            <person name="Delaux P.M."/>
            <person name="Dal Grande F."/>
            <person name="Keller J."/>
        </authorList>
    </citation>
    <scope>NUCLEOTIDE SEQUENCE [LARGE SCALE GENOMIC DNA]</scope>
    <source>
        <strain evidence="6 7">SAG 2036</strain>
    </source>
</reference>
<evidence type="ECO:0000256" key="3">
    <source>
        <dbReference type="ARBA" id="ARBA00023295"/>
    </source>
</evidence>
<dbReference type="Pfam" id="PF04616">
    <property type="entry name" value="Glyco_hydro_43"/>
    <property type="match status" value="1"/>
</dbReference>
<dbReference type="AlphaFoldDB" id="A0AAW1PPH0"/>
<dbReference type="InterPro" id="IPR023296">
    <property type="entry name" value="Glyco_hydro_beta-prop_sf"/>
</dbReference>
<accession>A0AAW1PPH0</accession>
<dbReference type="SUPFAM" id="SSF75005">
    <property type="entry name" value="Arabinanase/levansucrase/invertase"/>
    <property type="match status" value="1"/>
</dbReference>
<evidence type="ECO:0000313" key="7">
    <source>
        <dbReference type="Proteomes" id="UP001465755"/>
    </source>
</evidence>
<keyword evidence="2 4" id="KW-0378">Hydrolase</keyword>
<name>A0AAW1PPH0_9CHLO</name>
<organism evidence="6 7">
    <name type="scientific">Symbiochloris irregularis</name>
    <dbReference type="NCBI Taxonomy" id="706552"/>
    <lineage>
        <taxon>Eukaryota</taxon>
        <taxon>Viridiplantae</taxon>
        <taxon>Chlorophyta</taxon>
        <taxon>core chlorophytes</taxon>
        <taxon>Trebouxiophyceae</taxon>
        <taxon>Trebouxiales</taxon>
        <taxon>Trebouxiaceae</taxon>
        <taxon>Symbiochloris</taxon>
    </lineage>
</organism>
<dbReference type="CDD" id="cd18825">
    <property type="entry name" value="GH43_CtGH43-like"/>
    <property type="match status" value="1"/>
</dbReference>
<gene>
    <name evidence="6" type="ORF">WJX73_008429</name>
</gene>
<keyword evidence="3 4" id="KW-0326">Glycosidase</keyword>
<evidence type="ECO:0000256" key="1">
    <source>
        <dbReference type="ARBA" id="ARBA00009865"/>
    </source>
</evidence>
<feature type="compositionally biased region" description="Polar residues" evidence="5">
    <location>
        <begin position="1"/>
        <end position="10"/>
    </location>
</feature>
<feature type="region of interest" description="Disordered" evidence="5">
    <location>
        <begin position="1"/>
        <end position="39"/>
    </location>
</feature>
<dbReference type="Gene3D" id="2.115.10.20">
    <property type="entry name" value="Glycosyl hydrolase domain, family 43"/>
    <property type="match status" value="1"/>
</dbReference>
<dbReference type="Proteomes" id="UP001465755">
    <property type="component" value="Unassembled WGS sequence"/>
</dbReference>
<dbReference type="GO" id="GO:0004553">
    <property type="term" value="F:hydrolase activity, hydrolyzing O-glycosyl compounds"/>
    <property type="evidence" value="ECO:0007669"/>
    <property type="project" value="InterPro"/>
</dbReference>
<proteinExistence type="inferred from homology"/>
<dbReference type="EMBL" id="JALJOQ010000015">
    <property type="protein sequence ID" value="KAK9810662.1"/>
    <property type="molecule type" value="Genomic_DNA"/>
</dbReference>
<evidence type="ECO:0000256" key="2">
    <source>
        <dbReference type="ARBA" id="ARBA00022801"/>
    </source>
</evidence>
<dbReference type="PANTHER" id="PTHR22925:SF3">
    <property type="entry name" value="GLYCOSYL HYDROLASE FAMILY PROTEIN 43"/>
    <property type="match status" value="1"/>
</dbReference>
<comment type="similarity">
    <text evidence="1 4">Belongs to the glycosyl hydrolase 43 family.</text>
</comment>